<feature type="transmembrane region" description="Helical" evidence="1">
    <location>
        <begin position="12"/>
        <end position="30"/>
    </location>
</feature>
<accession>A0A9D3VTT8</accession>
<sequence length="74" mass="7971">MGIGILSGGQSGVALSVLTSLHIDFSILSYDMIYRMSRLRGCYTGLGPTRAFPPIAVVIVTWEVAMKLLGIKNN</sequence>
<keyword evidence="1" id="KW-0812">Transmembrane</keyword>
<evidence type="ECO:0000256" key="1">
    <source>
        <dbReference type="SAM" id="Phobius"/>
    </source>
</evidence>
<evidence type="ECO:0000313" key="3">
    <source>
        <dbReference type="Proteomes" id="UP000828251"/>
    </source>
</evidence>
<dbReference type="AlphaFoldDB" id="A0A9D3VTT8"/>
<name>A0A9D3VTT8_9ROSI</name>
<proteinExistence type="predicted"/>
<dbReference type="Proteomes" id="UP000828251">
    <property type="component" value="Unassembled WGS sequence"/>
</dbReference>
<dbReference type="OrthoDB" id="14252at2759"/>
<keyword evidence="1" id="KW-0472">Membrane</keyword>
<comment type="caution">
    <text evidence="2">The sequence shown here is derived from an EMBL/GenBank/DDBJ whole genome shotgun (WGS) entry which is preliminary data.</text>
</comment>
<reference evidence="2 3" key="1">
    <citation type="journal article" date="2021" name="Plant Biotechnol. J.">
        <title>Multi-omics assisted identification of the key and species-specific regulatory components of drought-tolerant mechanisms in Gossypium stocksii.</title>
        <authorList>
            <person name="Yu D."/>
            <person name="Ke L."/>
            <person name="Zhang D."/>
            <person name="Wu Y."/>
            <person name="Sun Y."/>
            <person name="Mei J."/>
            <person name="Sun J."/>
            <person name="Sun Y."/>
        </authorList>
    </citation>
    <scope>NUCLEOTIDE SEQUENCE [LARGE SCALE GENOMIC DNA]</scope>
    <source>
        <strain evidence="3">cv. E1</strain>
        <tissue evidence="2">Leaf</tissue>
    </source>
</reference>
<keyword evidence="1" id="KW-1133">Transmembrane helix</keyword>
<organism evidence="2 3">
    <name type="scientific">Gossypium stocksii</name>
    <dbReference type="NCBI Taxonomy" id="47602"/>
    <lineage>
        <taxon>Eukaryota</taxon>
        <taxon>Viridiplantae</taxon>
        <taxon>Streptophyta</taxon>
        <taxon>Embryophyta</taxon>
        <taxon>Tracheophyta</taxon>
        <taxon>Spermatophyta</taxon>
        <taxon>Magnoliopsida</taxon>
        <taxon>eudicotyledons</taxon>
        <taxon>Gunneridae</taxon>
        <taxon>Pentapetalae</taxon>
        <taxon>rosids</taxon>
        <taxon>malvids</taxon>
        <taxon>Malvales</taxon>
        <taxon>Malvaceae</taxon>
        <taxon>Malvoideae</taxon>
        <taxon>Gossypium</taxon>
    </lineage>
</organism>
<keyword evidence="3" id="KW-1185">Reference proteome</keyword>
<dbReference type="EMBL" id="JAIQCV010000005">
    <property type="protein sequence ID" value="KAH1096538.1"/>
    <property type="molecule type" value="Genomic_DNA"/>
</dbReference>
<gene>
    <name evidence="2" type="ORF">J1N35_013459</name>
</gene>
<protein>
    <submittedName>
        <fullName evidence="2">Uncharacterized protein</fullName>
    </submittedName>
</protein>
<evidence type="ECO:0000313" key="2">
    <source>
        <dbReference type="EMBL" id="KAH1096538.1"/>
    </source>
</evidence>